<dbReference type="Gene3D" id="1.10.10.2830">
    <property type="match status" value="1"/>
</dbReference>
<dbReference type="Pfam" id="PF17762">
    <property type="entry name" value="HTH_ParB"/>
    <property type="match status" value="1"/>
</dbReference>
<dbReference type="InterPro" id="IPR003115">
    <property type="entry name" value="ParB_N"/>
</dbReference>
<organism evidence="6 7">
    <name type="scientific">Jonesia denitrificans (strain ATCC 14870 / DSM 20603 / BCRC 15368 / CIP 55.134 / JCM 11481 / NBRC 15587 / NCTC 10816 / Prevot 55134)</name>
    <name type="common">Listeria denitrificans</name>
    <dbReference type="NCBI Taxonomy" id="471856"/>
    <lineage>
        <taxon>Bacteria</taxon>
        <taxon>Bacillati</taxon>
        <taxon>Actinomycetota</taxon>
        <taxon>Actinomycetes</taxon>
        <taxon>Micrococcales</taxon>
        <taxon>Jonesiaceae</taxon>
        <taxon>Jonesia</taxon>
    </lineage>
</organism>
<gene>
    <name evidence="6" type="ordered locus">Jden_2551</name>
</gene>
<reference evidence="6 7" key="1">
    <citation type="journal article" date="2009" name="Stand. Genomic Sci.">
        <title>Complete genome sequence of Jonesia denitrificans type strain (Prevot 55134).</title>
        <authorList>
            <person name="Pukall R."/>
            <person name="Gehrich-Schroter G."/>
            <person name="Lapidus A."/>
            <person name="Nolan M."/>
            <person name="Glavina Del Rio T."/>
            <person name="Lucas S."/>
            <person name="Chen F."/>
            <person name="Tice H."/>
            <person name="Pitluck S."/>
            <person name="Cheng J.F."/>
            <person name="Copeland A."/>
            <person name="Saunders E."/>
            <person name="Brettin T."/>
            <person name="Detter J.C."/>
            <person name="Bruce D."/>
            <person name="Goodwin L."/>
            <person name="Pati A."/>
            <person name="Ivanova N."/>
            <person name="Mavromatis K."/>
            <person name="Ovchinnikova G."/>
            <person name="Chen A."/>
            <person name="Palaniappan K."/>
            <person name="Land M."/>
            <person name="Hauser L."/>
            <person name="Chang Y.J."/>
            <person name="Jeffries C.D."/>
            <person name="Chain P."/>
            <person name="Goker M."/>
            <person name="Bristow J."/>
            <person name="Eisen J.A."/>
            <person name="Markowitz V."/>
            <person name="Hugenholtz P."/>
            <person name="Kyrpides N.C."/>
            <person name="Klenk H.P."/>
            <person name="Han C."/>
        </authorList>
    </citation>
    <scope>NUCLEOTIDE SEQUENCE [LARGE SCALE GENOMIC DNA]</scope>
    <source>
        <strain evidence="7">ATCC 14870 / DSM 20603 / BCRC 15368 / CIP 55.134 / JCM 11481 / NBRC 15587 / NCTC 10816 / Prevot 55134</strain>
    </source>
</reference>
<dbReference type="HOGENOM" id="CLU_023853_7_2_11"/>
<dbReference type="CDD" id="cd16393">
    <property type="entry name" value="SPO0J_N"/>
    <property type="match status" value="1"/>
</dbReference>
<dbReference type="eggNOG" id="COG1475">
    <property type="taxonomic scope" value="Bacteria"/>
</dbReference>
<dbReference type="STRING" id="471856.Jden_2551"/>
<evidence type="ECO:0000256" key="4">
    <source>
        <dbReference type="SAM" id="MobiDB-lite"/>
    </source>
</evidence>
<evidence type="ECO:0000259" key="5">
    <source>
        <dbReference type="SMART" id="SM00470"/>
    </source>
</evidence>
<feature type="domain" description="ParB-like N-terminal" evidence="5">
    <location>
        <begin position="107"/>
        <end position="197"/>
    </location>
</feature>
<dbReference type="Gene3D" id="3.90.1530.30">
    <property type="match status" value="1"/>
</dbReference>
<dbReference type="Pfam" id="PF23552">
    <property type="entry name" value="ParB_C"/>
    <property type="match status" value="1"/>
</dbReference>
<feature type="region of interest" description="Disordered" evidence="4">
    <location>
        <begin position="1"/>
        <end position="97"/>
    </location>
</feature>
<dbReference type="NCBIfam" id="TIGR00180">
    <property type="entry name" value="parB_part"/>
    <property type="match status" value="1"/>
</dbReference>
<dbReference type="KEGG" id="jde:Jden_2551"/>
<dbReference type="SUPFAM" id="SSF109709">
    <property type="entry name" value="KorB DNA-binding domain-like"/>
    <property type="match status" value="1"/>
</dbReference>
<sequence>MSEKKRGLGRGLGALIPTSGDNDRPVDVFFPDNRSPQEAAATKPSLLSHGAREVLQAPPRRRTSTDTPDNASAVPPVGDQPRARQGGTRRHTAPESELVPVPGARFAEIPTDAITPNPRQPRVNFDEGELDELVGSIREIGVLQPVVVRQKSEGDYELIMGERRWRATREAGLDTIPAIIRDTDDSAMLRDALLENLHRSALNPLEEAAAYRQLLDDFECTHEELATRISRSRPQISNTLRLLNLPPLVQRRVAAGVLSAGHARALLGLSQTADMEKLAQRIVSEGLSVRATEEAVTMSAGGDTKKPVRRASVPNEVAESLSSRLSDRFDTRVKVNLGKTKGRLTVEFATLEDLDRILEMMAPEVGGVSPAGSATQSAQ</sequence>
<dbReference type="Proteomes" id="UP000000628">
    <property type="component" value="Chromosome"/>
</dbReference>
<accession>C7R3N8</accession>
<dbReference type="AlphaFoldDB" id="C7R3N8"/>
<evidence type="ECO:0000256" key="3">
    <source>
        <dbReference type="ARBA" id="ARBA00023125"/>
    </source>
</evidence>
<dbReference type="OrthoDB" id="9802051at2"/>
<dbReference type="SUPFAM" id="SSF110849">
    <property type="entry name" value="ParB/Sulfiredoxin"/>
    <property type="match status" value="1"/>
</dbReference>
<dbReference type="GO" id="GO:0005694">
    <property type="term" value="C:chromosome"/>
    <property type="evidence" value="ECO:0007669"/>
    <property type="project" value="TreeGrafter"/>
</dbReference>
<dbReference type="InterPro" id="IPR036086">
    <property type="entry name" value="ParB/Sulfiredoxin_sf"/>
</dbReference>
<keyword evidence="3" id="KW-0238">DNA-binding</keyword>
<protein>
    <submittedName>
        <fullName evidence="6">ParB-like partition protein</fullName>
    </submittedName>
</protein>
<dbReference type="GO" id="GO:0003677">
    <property type="term" value="F:DNA binding"/>
    <property type="evidence" value="ECO:0007669"/>
    <property type="project" value="UniProtKB-KW"/>
</dbReference>
<keyword evidence="2" id="KW-0159">Chromosome partition</keyword>
<dbReference type="PANTHER" id="PTHR33375:SF1">
    <property type="entry name" value="CHROMOSOME-PARTITIONING PROTEIN PARB-RELATED"/>
    <property type="match status" value="1"/>
</dbReference>
<keyword evidence="7" id="KW-1185">Reference proteome</keyword>
<dbReference type="GO" id="GO:0045881">
    <property type="term" value="P:positive regulation of sporulation resulting in formation of a cellular spore"/>
    <property type="evidence" value="ECO:0007669"/>
    <property type="project" value="TreeGrafter"/>
</dbReference>
<comment type="similarity">
    <text evidence="1">Belongs to the ParB family.</text>
</comment>
<name>C7R3N8_JONDD</name>
<evidence type="ECO:0000313" key="6">
    <source>
        <dbReference type="EMBL" id="ACV10183.1"/>
    </source>
</evidence>
<proteinExistence type="inferred from homology"/>
<dbReference type="InterPro" id="IPR050336">
    <property type="entry name" value="Chromosome_partition/occlusion"/>
</dbReference>
<evidence type="ECO:0000313" key="7">
    <source>
        <dbReference type="Proteomes" id="UP000000628"/>
    </source>
</evidence>
<dbReference type="Pfam" id="PF02195">
    <property type="entry name" value="ParB_N"/>
    <property type="match status" value="1"/>
</dbReference>
<dbReference type="FunFam" id="1.10.10.2830:FF:000001">
    <property type="entry name" value="Chromosome partitioning protein ParB"/>
    <property type="match status" value="1"/>
</dbReference>
<dbReference type="InterPro" id="IPR004437">
    <property type="entry name" value="ParB/RepB/Spo0J"/>
</dbReference>
<evidence type="ECO:0000256" key="1">
    <source>
        <dbReference type="ARBA" id="ARBA00006295"/>
    </source>
</evidence>
<dbReference type="RefSeq" id="WP_015772794.1">
    <property type="nucleotide sequence ID" value="NC_013174.1"/>
</dbReference>
<dbReference type="InterPro" id="IPR041468">
    <property type="entry name" value="HTH_ParB/Spo0J"/>
</dbReference>
<evidence type="ECO:0000256" key="2">
    <source>
        <dbReference type="ARBA" id="ARBA00022829"/>
    </source>
</evidence>
<dbReference type="InterPro" id="IPR057240">
    <property type="entry name" value="ParB_dimer_C"/>
</dbReference>
<dbReference type="GO" id="GO:0007059">
    <property type="term" value="P:chromosome segregation"/>
    <property type="evidence" value="ECO:0007669"/>
    <property type="project" value="UniProtKB-KW"/>
</dbReference>
<dbReference type="PANTHER" id="PTHR33375">
    <property type="entry name" value="CHROMOSOME-PARTITIONING PROTEIN PARB-RELATED"/>
    <property type="match status" value="1"/>
</dbReference>
<dbReference type="FunFam" id="3.90.1530.30:FF:000001">
    <property type="entry name" value="Chromosome partitioning protein ParB"/>
    <property type="match status" value="1"/>
</dbReference>
<dbReference type="SMART" id="SM00470">
    <property type="entry name" value="ParB"/>
    <property type="match status" value="1"/>
</dbReference>
<dbReference type="EMBL" id="CP001706">
    <property type="protein sequence ID" value="ACV10183.1"/>
    <property type="molecule type" value="Genomic_DNA"/>
</dbReference>